<evidence type="ECO:0000313" key="4">
    <source>
        <dbReference type="EMBL" id="RNA28837.1"/>
    </source>
</evidence>
<evidence type="ECO:0000256" key="2">
    <source>
        <dbReference type="ARBA" id="ARBA00023445"/>
    </source>
</evidence>
<reference evidence="4 5" key="1">
    <citation type="journal article" date="2018" name="Sci. Rep.">
        <title>Genomic signatures of local adaptation to the degree of environmental predictability in rotifers.</title>
        <authorList>
            <person name="Franch-Gras L."/>
            <person name="Hahn C."/>
            <person name="Garcia-Roger E.M."/>
            <person name="Carmona M.J."/>
            <person name="Serra M."/>
            <person name="Gomez A."/>
        </authorList>
    </citation>
    <scope>NUCLEOTIDE SEQUENCE [LARGE SCALE GENOMIC DNA]</scope>
    <source>
        <strain evidence="4">HYR1</strain>
    </source>
</reference>
<dbReference type="InterPro" id="IPR001509">
    <property type="entry name" value="Epimerase_deHydtase"/>
</dbReference>
<protein>
    <submittedName>
        <fullName evidence="4">NADPH-dependent aldehyde reductase ARI1-like isoform X1</fullName>
        <ecNumber evidence="4">1.1.1.145</ecNumber>
    </submittedName>
</protein>
<dbReference type="Gene3D" id="3.40.50.720">
    <property type="entry name" value="NAD(P)-binding Rossmann-like Domain"/>
    <property type="match status" value="1"/>
</dbReference>
<dbReference type="EC" id="1.1.1.145" evidence="4"/>
<comment type="similarity">
    <text evidence="2">Belongs to the NAD(P)-dependent epimerase/dehydratase family. Dihydroflavonol-4-reductase subfamily.</text>
</comment>
<gene>
    <name evidence="4" type="ORF">BpHYR1_039087</name>
</gene>
<dbReference type="EMBL" id="REGN01002328">
    <property type="protein sequence ID" value="RNA28837.1"/>
    <property type="molecule type" value="Genomic_DNA"/>
</dbReference>
<dbReference type="AlphaFoldDB" id="A0A3M7RZR3"/>
<dbReference type="InterPro" id="IPR050425">
    <property type="entry name" value="NAD(P)_dehydrat-like"/>
</dbReference>
<evidence type="ECO:0000313" key="5">
    <source>
        <dbReference type="Proteomes" id="UP000276133"/>
    </source>
</evidence>
<organism evidence="4 5">
    <name type="scientific">Brachionus plicatilis</name>
    <name type="common">Marine rotifer</name>
    <name type="synonym">Brachionus muelleri</name>
    <dbReference type="NCBI Taxonomy" id="10195"/>
    <lineage>
        <taxon>Eukaryota</taxon>
        <taxon>Metazoa</taxon>
        <taxon>Spiralia</taxon>
        <taxon>Gnathifera</taxon>
        <taxon>Rotifera</taxon>
        <taxon>Eurotatoria</taxon>
        <taxon>Monogononta</taxon>
        <taxon>Pseudotrocha</taxon>
        <taxon>Ploima</taxon>
        <taxon>Brachionidae</taxon>
        <taxon>Brachionus</taxon>
    </lineage>
</organism>
<accession>A0A3M7RZR3</accession>
<dbReference type="InterPro" id="IPR036291">
    <property type="entry name" value="NAD(P)-bd_dom_sf"/>
</dbReference>
<proteinExistence type="inferred from homology"/>
<feature type="domain" description="NAD-dependent epimerase/dehydratase" evidence="3">
    <location>
        <begin position="5"/>
        <end position="195"/>
    </location>
</feature>
<comment type="caution">
    <text evidence="4">The sequence shown here is derived from an EMBL/GenBank/DDBJ whole genome shotgun (WGS) entry which is preliminary data.</text>
</comment>
<dbReference type="SUPFAM" id="SSF51735">
    <property type="entry name" value="NAD(P)-binding Rossmann-fold domains"/>
    <property type="match status" value="1"/>
</dbReference>
<dbReference type="GO" id="GO:0003854">
    <property type="term" value="F:3-beta-hydroxy-Delta5-steroid dehydrogenase (NAD+) activity"/>
    <property type="evidence" value="ECO:0007669"/>
    <property type="project" value="UniProtKB-EC"/>
</dbReference>
<dbReference type="PANTHER" id="PTHR10366:SF564">
    <property type="entry name" value="STEROL-4-ALPHA-CARBOXYLATE 3-DEHYDROGENASE, DECARBOXYLATING"/>
    <property type="match status" value="1"/>
</dbReference>
<keyword evidence="1 4" id="KW-0560">Oxidoreductase</keyword>
<dbReference type="STRING" id="10195.A0A3M7RZR3"/>
<dbReference type="OrthoDB" id="2735536at2759"/>
<evidence type="ECO:0000256" key="1">
    <source>
        <dbReference type="ARBA" id="ARBA00023002"/>
    </source>
</evidence>
<dbReference type="Proteomes" id="UP000276133">
    <property type="component" value="Unassembled WGS sequence"/>
</dbReference>
<evidence type="ECO:0000259" key="3">
    <source>
        <dbReference type="Pfam" id="PF01370"/>
    </source>
</evidence>
<name>A0A3M7RZR3_BRAPC</name>
<sequence>MSQKILVTGANGYIAMHVVSMLIKQGHHVRGTVRNLSDSDKVESLKRLGPIELYQADLLDAESWKKPCDGVDIVMHIASPLPVVAPSDENLVIRPAVEGTLNVFNAALNANVKRVVFTSSGLCVSGYDYKSRTFNEDDWVDISEAKTPYQKSKILAERAAWNFVDERKQKNEKCFEMAVIVPTFVLGPVLSAASGSSVTKFSRIFDQNTRKIDEMYAATCDVRDVALAHVKAAFEEKAVGHRNLITSGRNLFSIKNWLDILKHEFSGYSFPEVVSDQEKAKEIQETVFDNSRMKSILGIEPIDFNSTILDMTKSLIEYGIITKP</sequence>
<dbReference type="PANTHER" id="PTHR10366">
    <property type="entry name" value="NAD DEPENDENT EPIMERASE/DEHYDRATASE"/>
    <property type="match status" value="1"/>
</dbReference>
<dbReference type="Pfam" id="PF01370">
    <property type="entry name" value="Epimerase"/>
    <property type="match status" value="1"/>
</dbReference>
<keyword evidence="5" id="KW-1185">Reference proteome</keyword>